<dbReference type="RefSeq" id="WP_201090442.1">
    <property type="nucleotide sequence ID" value="NZ_CP067393.1"/>
</dbReference>
<dbReference type="KEGG" id="eaz:JHT90_08975"/>
<dbReference type="SUPFAM" id="SSF55729">
    <property type="entry name" value="Acyl-CoA N-acyltransferases (Nat)"/>
    <property type="match status" value="1"/>
</dbReference>
<proteinExistence type="predicted"/>
<dbReference type="Gene3D" id="3.40.630.30">
    <property type="match status" value="1"/>
</dbReference>
<reference evidence="1 2" key="1">
    <citation type="submission" date="2021-01" db="EMBL/GenBank/DDBJ databases">
        <title>Entomomonas sp. F2A isolated from a house cricket (Acheta domesticus).</title>
        <authorList>
            <person name="Spergser J."/>
            <person name="Busse H.-J."/>
        </authorList>
    </citation>
    <scope>NUCLEOTIDE SEQUENCE [LARGE SCALE GENOMIC DNA]</scope>
    <source>
        <strain evidence="1 2">F2A</strain>
    </source>
</reference>
<gene>
    <name evidence="1" type="ORF">JHT90_08975</name>
</gene>
<evidence type="ECO:0000313" key="2">
    <source>
        <dbReference type="Proteomes" id="UP000595278"/>
    </source>
</evidence>
<accession>A0A974RVW8</accession>
<organism evidence="1 2">
    <name type="scientific">Entomomonas asaccharolytica</name>
    <dbReference type="NCBI Taxonomy" id="2785331"/>
    <lineage>
        <taxon>Bacteria</taxon>
        <taxon>Pseudomonadati</taxon>
        <taxon>Pseudomonadota</taxon>
        <taxon>Gammaproteobacteria</taxon>
        <taxon>Pseudomonadales</taxon>
        <taxon>Pseudomonadaceae</taxon>
        <taxon>Entomomonas</taxon>
    </lineage>
</organism>
<dbReference type="InterPro" id="IPR016181">
    <property type="entry name" value="Acyl_CoA_acyltransferase"/>
</dbReference>
<keyword evidence="2" id="KW-1185">Reference proteome</keyword>
<evidence type="ECO:0000313" key="1">
    <source>
        <dbReference type="EMBL" id="QQP84545.1"/>
    </source>
</evidence>
<protein>
    <submittedName>
        <fullName evidence="1">GNAT family N-acetyltransferase</fullName>
    </submittedName>
</protein>
<dbReference type="EMBL" id="CP067393">
    <property type="protein sequence ID" value="QQP84545.1"/>
    <property type="molecule type" value="Genomic_DNA"/>
</dbReference>
<name>A0A974RVW8_9GAMM</name>
<dbReference type="AlphaFoldDB" id="A0A974RVW8"/>
<sequence>MNNLTHSPIYIETNNFVLRTLVESDVNERFLTWLNSQEMMDGLNLSGVQFSTNSLKQFIGSFNNVTNYFVGIFDQKTNLLIGFYTIDADLKHRVGNISAGGIGETGYSGKKVFWATIDALLDYFYLYRGMEKMVARVLRKNVRMLFCFVNNPRFTCEAVLKKECLAANGERLDVVIFSSFK</sequence>
<dbReference type="Proteomes" id="UP000595278">
    <property type="component" value="Chromosome"/>
</dbReference>